<reference evidence="9" key="1">
    <citation type="journal article" date="2019" name="Int. J. Syst. Evol. Microbiol.">
        <title>The Global Catalogue of Microorganisms (GCM) 10K type strain sequencing project: providing services to taxonomists for standard genome sequencing and annotation.</title>
        <authorList>
            <consortium name="The Broad Institute Genomics Platform"/>
            <consortium name="The Broad Institute Genome Sequencing Center for Infectious Disease"/>
            <person name="Wu L."/>
            <person name="Ma J."/>
        </authorList>
    </citation>
    <scope>NUCLEOTIDE SEQUENCE [LARGE SCALE GENOMIC DNA]</scope>
    <source>
        <strain evidence="9">JCM 16014</strain>
    </source>
</reference>
<dbReference type="InterPro" id="IPR027417">
    <property type="entry name" value="P-loop_NTPase"/>
</dbReference>
<keyword evidence="9" id="KW-1185">Reference proteome</keyword>
<keyword evidence="3" id="KW-0238">DNA-binding</keyword>
<dbReference type="Gene3D" id="3.40.50.300">
    <property type="entry name" value="P-loop containing nucleotide triphosphate hydrolases"/>
    <property type="match status" value="1"/>
</dbReference>
<feature type="region of interest" description="Disordered" evidence="5">
    <location>
        <begin position="243"/>
        <end position="272"/>
    </location>
</feature>
<evidence type="ECO:0000256" key="2">
    <source>
        <dbReference type="ARBA" id="ARBA00023015"/>
    </source>
</evidence>
<dbReference type="InterPro" id="IPR005158">
    <property type="entry name" value="BTAD"/>
</dbReference>
<dbReference type="SUPFAM" id="SSF46894">
    <property type="entry name" value="C-terminal effector domain of the bipartite response regulators"/>
    <property type="match status" value="1"/>
</dbReference>
<evidence type="ECO:0000256" key="1">
    <source>
        <dbReference type="ARBA" id="ARBA00005820"/>
    </source>
</evidence>
<gene>
    <name evidence="8" type="ORF">GCM10009839_21560</name>
</gene>
<evidence type="ECO:0000256" key="5">
    <source>
        <dbReference type="SAM" id="MobiDB-lite"/>
    </source>
</evidence>
<evidence type="ECO:0000259" key="7">
    <source>
        <dbReference type="SMART" id="SM01043"/>
    </source>
</evidence>
<evidence type="ECO:0000259" key="6">
    <source>
        <dbReference type="SMART" id="SM00862"/>
    </source>
</evidence>
<dbReference type="InterPro" id="IPR036388">
    <property type="entry name" value="WH-like_DNA-bd_sf"/>
</dbReference>
<comment type="caution">
    <text evidence="8">The sequence shown here is derived from an EMBL/GenBank/DDBJ whole genome shotgun (WGS) entry which is preliminary data.</text>
</comment>
<accession>A0ABP5FD04</accession>
<evidence type="ECO:0000256" key="4">
    <source>
        <dbReference type="ARBA" id="ARBA00023163"/>
    </source>
</evidence>
<evidence type="ECO:0008006" key="10">
    <source>
        <dbReference type="Google" id="ProtNLM"/>
    </source>
</evidence>
<dbReference type="SMART" id="SM01043">
    <property type="entry name" value="BTAD"/>
    <property type="match status" value="1"/>
</dbReference>
<dbReference type="InterPro" id="IPR051677">
    <property type="entry name" value="AfsR-DnrI-RedD_regulator"/>
</dbReference>
<dbReference type="InterPro" id="IPR011990">
    <property type="entry name" value="TPR-like_helical_dom_sf"/>
</dbReference>
<dbReference type="SMART" id="SM00862">
    <property type="entry name" value="Trans_reg_C"/>
    <property type="match status" value="1"/>
</dbReference>
<dbReference type="CDD" id="cd15831">
    <property type="entry name" value="BTAD"/>
    <property type="match status" value="1"/>
</dbReference>
<dbReference type="EMBL" id="BAAAQN010000009">
    <property type="protein sequence ID" value="GAA2023621.1"/>
    <property type="molecule type" value="Genomic_DNA"/>
</dbReference>
<keyword evidence="4" id="KW-0804">Transcription</keyword>
<evidence type="ECO:0000256" key="3">
    <source>
        <dbReference type="ARBA" id="ARBA00023125"/>
    </source>
</evidence>
<dbReference type="PANTHER" id="PTHR35807:SF1">
    <property type="entry name" value="TRANSCRIPTIONAL REGULATOR REDD"/>
    <property type="match status" value="1"/>
</dbReference>
<keyword evidence="2" id="KW-0805">Transcription regulation</keyword>
<dbReference type="RefSeq" id="WP_344665381.1">
    <property type="nucleotide sequence ID" value="NZ_BAAAQN010000009.1"/>
</dbReference>
<dbReference type="InterPro" id="IPR016032">
    <property type="entry name" value="Sig_transdc_resp-reg_C-effctor"/>
</dbReference>
<feature type="domain" description="OmpR/PhoB-type" evidence="6">
    <location>
        <begin position="17"/>
        <end position="91"/>
    </location>
</feature>
<dbReference type="Gene3D" id="1.25.40.10">
    <property type="entry name" value="Tetratricopeptide repeat domain"/>
    <property type="match status" value="1"/>
</dbReference>
<name>A0ABP5FD04_9ACTN</name>
<dbReference type="Pfam" id="PF03704">
    <property type="entry name" value="BTAD"/>
    <property type="match status" value="1"/>
</dbReference>
<feature type="domain" description="Bacterial transcriptional activator" evidence="7">
    <location>
        <begin position="98"/>
        <end position="241"/>
    </location>
</feature>
<protein>
    <recommendedName>
        <fullName evidence="10">DNA-binding transcriptional activator of the SARP family</fullName>
    </recommendedName>
</protein>
<dbReference type="Gene3D" id="1.10.10.10">
    <property type="entry name" value="Winged helix-like DNA-binding domain superfamily/Winged helix DNA-binding domain"/>
    <property type="match status" value="2"/>
</dbReference>
<dbReference type="InterPro" id="IPR001867">
    <property type="entry name" value="OmpR/PhoB-type_DNA-bd"/>
</dbReference>
<proteinExistence type="inferred from homology"/>
<dbReference type="SUPFAM" id="SSF52540">
    <property type="entry name" value="P-loop containing nucleoside triphosphate hydrolases"/>
    <property type="match status" value="1"/>
</dbReference>
<sequence>MGVKLCLLGPLRLESSGADVPLGGQRSHRVLAALALNANATVATEWLIDLLWEAAPASARQQIHNTIGLLRSRLRTLTALDIVTSGAGYTLAVDADLVDVHRFQRLVNAAGSGDAHRDVGASRLLTEALQLWRGTALAGLEGAYFETARARLDEERLSAVEALMALRIRQGDSAMVIGELTQLVASHPLREASRASLMTALHATGRQADALAVYEQGRRLLAEEHGLDPSDSLKALHERILVGPHTSDSGGAQPLSHASAGTPRAGSFLPHDPREFSGRAAELDRLLADSMSSTSTAVAISAINGMGGVGKTALAVHFAHLAADTYPDGQYFVDLCGFAIGIEPLAPEAALRTLLIQSGMPDEAVPPDAEGRLAAWRGRMAGKRALIILDNAVDARQLRPLLLGSPTSLVLITSRRRLSALEGIVTLQLDALPRRDAVELFARIAGHERAAQDPDGVATIVELCGRLPLAVRIAAARFRERTSWSVAHLRELMSDQERRASFLDSDEGSVHMVLALSYRHLSDEQARVFRLLGVYPGQQFGAEDAAVLSATSAGRARAILESLFDDNLVLETSPGRYHLHDLVRDCAARLCAEHETDEERRRALEWLVDYLVRRAVVRCRPFEAGPVRVDPAEAAVPRASVPVPEPRSAAHALELLARTRSSTILSWPPR</sequence>
<dbReference type="Proteomes" id="UP001500751">
    <property type="component" value="Unassembled WGS sequence"/>
</dbReference>
<dbReference type="PANTHER" id="PTHR35807">
    <property type="entry name" value="TRANSCRIPTIONAL REGULATOR REDD-RELATED"/>
    <property type="match status" value="1"/>
</dbReference>
<dbReference type="PRINTS" id="PR00364">
    <property type="entry name" value="DISEASERSIST"/>
</dbReference>
<evidence type="ECO:0000313" key="9">
    <source>
        <dbReference type="Proteomes" id="UP001500751"/>
    </source>
</evidence>
<dbReference type="SUPFAM" id="SSF48452">
    <property type="entry name" value="TPR-like"/>
    <property type="match status" value="1"/>
</dbReference>
<organism evidence="8 9">
    <name type="scientific">Catenulispora yoronensis</name>
    <dbReference type="NCBI Taxonomy" id="450799"/>
    <lineage>
        <taxon>Bacteria</taxon>
        <taxon>Bacillati</taxon>
        <taxon>Actinomycetota</taxon>
        <taxon>Actinomycetes</taxon>
        <taxon>Catenulisporales</taxon>
        <taxon>Catenulisporaceae</taxon>
        <taxon>Catenulispora</taxon>
    </lineage>
</organism>
<evidence type="ECO:0000313" key="8">
    <source>
        <dbReference type="EMBL" id="GAA2023621.1"/>
    </source>
</evidence>
<comment type="similarity">
    <text evidence="1">Belongs to the AfsR/DnrI/RedD regulatory family.</text>
</comment>